<dbReference type="PROSITE" id="PS50090">
    <property type="entry name" value="MYB_LIKE"/>
    <property type="match status" value="1"/>
</dbReference>
<dbReference type="InterPro" id="IPR001005">
    <property type="entry name" value="SANT/Myb"/>
</dbReference>
<feature type="region of interest" description="Disordered" evidence="1">
    <location>
        <begin position="1"/>
        <end position="60"/>
    </location>
</feature>
<dbReference type="EMBL" id="OZ075127">
    <property type="protein sequence ID" value="CAL4946708.1"/>
    <property type="molecule type" value="Genomic_DNA"/>
</dbReference>
<feature type="domain" description="Myb-like" evidence="2">
    <location>
        <begin position="196"/>
        <end position="265"/>
    </location>
</feature>
<evidence type="ECO:0000259" key="2">
    <source>
        <dbReference type="PROSITE" id="PS50090"/>
    </source>
</evidence>
<keyword evidence="4" id="KW-1185">Reference proteome</keyword>
<dbReference type="AlphaFoldDB" id="A0ABC8YPH9"/>
<dbReference type="InterPro" id="IPR029466">
    <property type="entry name" value="NAM-associated_C"/>
</dbReference>
<proteinExistence type="predicted"/>
<protein>
    <recommendedName>
        <fullName evidence="2">Myb-like domain-containing protein</fullName>
    </recommendedName>
</protein>
<reference evidence="3 4" key="2">
    <citation type="submission" date="2024-10" db="EMBL/GenBank/DDBJ databases">
        <authorList>
            <person name="Ryan C."/>
        </authorList>
    </citation>
    <scope>NUCLEOTIDE SEQUENCE [LARGE SCALE GENOMIC DNA]</scope>
</reference>
<name>A0ABC8YPH9_9POAL</name>
<sequence length="456" mass="49904">MNRSDSKKRPAKSNRAVGKSAAVVPGGAPSAGAVDMDGAPRGSNSPAAGGSLGAYDLPTPRAPTTGGFPVVGGHASGQWWPQASLGASFTGQPSPSSTDRIYPQGGFMNFLQSPKVPFVNCPNGSQQPENFHFVGGPMKYSVNPSPTGSTDAGAARVGSQVTETIDVEDDDTIQPINSNARANARSIARSIAPSDARSDRRLNWSNEEDIRLVSAWLHNSIDPIDGNDKKADQYWSDVTSTYNSTTKCDRMRNRNQLKLRWERIKKPVTEFNGCYARITKVHQSGMSDDQKMDQAMQLYASEHSDKPFTMLHAWRILRHEKKWAAFVKKLSKEKSTSTDPTPVVNVEDAPKQRPIGRQKAKEERNGKRKEPEAISAIGEKLDKFIDATTKAEKIAEVQQSLASKKLEVAKEQTKSKMLDLYRDLLCAPTSELSEEAKAERSKALELMASAIFPKDN</sequence>
<dbReference type="PANTHER" id="PTHR45224">
    <property type="entry name" value="OS01G0527900 PROTEIN-RELATED"/>
    <property type="match status" value="1"/>
</dbReference>
<evidence type="ECO:0000256" key="1">
    <source>
        <dbReference type="SAM" id="MobiDB-lite"/>
    </source>
</evidence>
<organism evidence="3 4">
    <name type="scientific">Urochloa decumbens</name>
    <dbReference type="NCBI Taxonomy" id="240449"/>
    <lineage>
        <taxon>Eukaryota</taxon>
        <taxon>Viridiplantae</taxon>
        <taxon>Streptophyta</taxon>
        <taxon>Embryophyta</taxon>
        <taxon>Tracheophyta</taxon>
        <taxon>Spermatophyta</taxon>
        <taxon>Magnoliopsida</taxon>
        <taxon>Liliopsida</taxon>
        <taxon>Poales</taxon>
        <taxon>Poaceae</taxon>
        <taxon>PACMAD clade</taxon>
        <taxon>Panicoideae</taxon>
        <taxon>Panicodae</taxon>
        <taxon>Paniceae</taxon>
        <taxon>Melinidinae</taxon>
        <taxon>Urochloa</taxon>
    </lineage>
</organism>
<feature type="compositionally biased region" description="Basic and acidic residues" evidence="1">
    <location>
        <begin position="359"/>
        <end position="371"/>
    </location>
</feature>
<reference evidence="4" key="1">
    <citation type="submission" date="2024-06" db="EMBL/GenBank/DDBJ databases">
        <authorList>
            <person name="Ryan C."/>
        </authorList>
    </citation>
    <scope>NUCLEOTIDE SEQUENCE [LARGE SCALE GENOMIC DNA]</scope>
</reference>
<dbReference type="Proteomes" id="UP001497457">
    <property type="component" value="Chromosome 17b"/>
</dbReference>
<gene>
    <name evidence="3" type="ORF">URODEC1_LOCUS36284</name>
</gene>
<dbReference type="Pfam" id="PF14303">
    <property type="entry name" value="NAM-associated"/>
    <property type="match status" value="1"/>
</dbReference>
<evidence type="ECO:0000313" key="3">
    <source>
        <dbReference type="EMBL" id="CAL4946708.1"/>
    </source>
</evidence>
<evidence type="ECO:0000313" key="4">
    <source>
        <dbReference type="Proteomes" id="UP001497457"/>
    </source>
</evidence>
<feature type="compositionally biased region" description="Low complexity" evidence="1">
    <location>
        <begin position="20"/>
        <end position="34"/>
    </location>
</feature>
<feature type="region of interest" description="Disordered" evidence="1">
    <location>
        <begin position="334"/>
        <end position="371"/>
    </location>
</feature>
<accession>A0ABC8YPH9</accession>
<dbReference type="PANTHER" id="PTHR45224:SF5">
    <property type="entry name" value="OS02G0311800 PROTEIN"/>
    <property type="match status" value="1"/>
</dbReference>